<reference evidence="1 2" key="1">
    <citation type="submission" date="2023-08" db="EMBL/GenBank/DDBJ databases">
        <title>Functional and genomic diversity of the sorghum phyllosphere microbiome.</title>
        <authorList>
            <person name="Shade A."/>
        </authorList>
    </citation>
    <scope>NUCLEOTIDE SEQUENCE [LARGE SCALE GENOMIC DNA]</scope>
    <source>
        <strain evidence="1 2">SORGH_AS_0335</strain>
    </source>
</reference>
<accession>A0ABU1IDI4</accession>
<dbReference type="Proteomes" id="UP001267710">
    <property type="component" value="Unassembled WGS sequence"/>
</dbReference>
<dbReference type="NCBIfam" id="NF045536">
    <property type="entry name" value="phasin_PhaP6"/>
    <property type="match status" value="1"/>
</dbReference>
<comment type="caution">
    <text evidence="1">The sequence shown here is derived from an EMBL/GenBank/DDBJ whole genome shotgun (WGS) entry which is preliminary data.</text>
</comment>
<gene>
    <name evidence="1" type="ORF">QE399_002705</name>
</gene>
<dbReference type="InterPro" id="IPR053785">
    <property type="entry name" value="PhaP6-like"/>
</dbReference>
<evidence type="ECO:0000313" key="1">
    <source>
        <dbReference type="EMBL" id="MDR6215016.1"/>
    </source>
</evidence>
<sequence>MSVRRNRKAASVMRQTADLAVAAPQVVAHRVARMAAAGAAGVAPSARDQREFTRMVQEKQVAFGQAWLAMGMQAMVAGPALAMAAARAWYTPWQPGAVWNNALATQWQSAVWGVWAKGLAPVRAKAVANARRLARG</sequence>
<protein>
    <submittedName>
        <fullName evidence="1">Uncharacterized protein</fullName>
    </submittedName>
</protein>
<dbReference type="EMBL" id="JAVIZX010000001">
    <property type="protein sequence ID" value="MDR6215016.1"/>
    <property type="molecule type" value="Genomic_DNA"/>
</dbReference>
<proteinExistence type="predicted"/>
<keyword evidence="2" id="KW-1185">Reference proteome</keyword>
<name>A0ABU1IDI4_9BURK</name>
<dbReference type="RefSeq" id="WP_309829308.1">
    <property type="nucleotide sequence ID" value="NZ_JAVIZX010000001.1"/>
</dbReference>
<organism evidence="1 2">
    <name type="scientific">Paracidovorax wautersii</name>
    <dbReference type="NCBI Taxonomy" id="1177982"/>
    <lineage>
        <taxon>Bacteria</taxon>
        <taxon>Pseudomonadati</taxon>
        <taxon>Pseudomonadota</taxon>
        <taxon>Betaproteobacteria</taxon>
        <taxon>Burkholderiales</taxon>
        <taxon>Comamonadaceae</taxon>
        <taxon>Paracidovorax</taxon>
    </lineage>
</organism>
<evidence type="ECO:0000313" key="2">
    <source>
        <dbReference type="Proteomes" id="UP001267710"/>
    </source>
</evidence>